<dbReference type="RefSeq" id="WP_090873258.1">
    <property type="nucleotide sequence ID" value="NZ_FNYE01000044.1"/>
</dbReference>
<dbReference type="NCBIfam" id="NF006067">
    <property type="entry name" value="PRK08208.1"/>
    <property type="match status" value="1"/>
</dbReference>
<dbReference type="Gene3D" id="3.80.30.20">
    <property type="entry name" value="tm_1862 like domain"/>
    <property type="match status" value="1"/>
</dbReference>
<dbReference type="InterPro" id="IPR007197">
    <property type="entry name" value="rSAM"/>
</dbReference>
<dbReference type="SMART" id="SM00729">
    <property type="entry name" value="Elp3"/>
    <property type="match status" value="1"/>
</dbReference>
<dbReference type="GO" id="GO:0003824">
    <property type="term" value="F:catalytic activity"/>
    <property type="evidence" value="ECO:0007669"/>
    <property type="project" value="InterPro"/>
</dbReference>
<dbReference type="Proteomes" id="UP000198866">
    <property type="component" value="Unassembled WGS sequence"/>
</dbReference>
<evidence type="ECO:0000256" key="1">
    <source>
        <dbReference type="ARBA" id="ARBA00022490"/>
    </source>
</evidence>
<dbReference type="PANTHER" id="PTHR13932:SF5">
    <property type="entry name" value="RADICAL S-ADENOSYL METHIONINE DOMAIN-CONTAINING PROTEIN 1, MITOCHONDRIAL"/>
    <property type="match status" value="1"/>
</dbReference>
<dbReference type="SFLD" id="SFLDS00029">
    <property type="entry name" value="Radical_SAM"/>
    <property type="match status" value="1"/>
</dbReference>
<reference evidence="4" key="1">
    <citation type="submission" date="2016-10" db="EMBL/GenBank/DDBJ databases">
        <authorList>
            <person name="Varghese N."/>
            <person name="Submissions S."/>
        </authorList>
    </citation>
    <scope>NUCLEOTIDE SEQUENCE [LARGE SCALE GENOMIC DNA]</scope>
    <source>
        <strain evidence="4">LMG 26031</strain>
    </source>
</reference>
<dbReference type="InterPro" id="IPR006638">
    <property type="entry name" value="Elp3/MiaA/NifB-like_rSAM"/>
</dbReference>
<dbReference type="Pfam" id="PF04055">
    <property type="entry name" value="Radical_SAM"/>
    <property type="match status" value="1"/>
</dbReference>
<dbReference type="PANTHER" id="PTHR13932">
    <property type="entry name" value="COPROPORPHYRINIGEN III OXIDASE"/>
    <property type="match status" value="1"/>
</dbReference>
<dbReference type="InterPro" id="IPR058240">
    <property type="entry name" value="rSAM_sf"/>
</dbReference>
<name>A0A1H7EBP0_9BURK</name>
<dbReference type="PROSITE" id="PS51918">
    <property type="entry name" value="RADICAL_SAM"/>
    <property type="match status" value="1"/>
</dbReference>
<dbReference type="InterPro" id="IPR034505">
    <property type="entry name" value="Coproporphyrinogen-III_oxidase"/>
</dbReference>
<dbReference type="GO" id="GO:0006779">
    <property type="term" value="P:porphyrin-containing compound biosynthetic process"/>
    <property type="evidence" value="ECO:0007669"/>
    <property type="project" value="TreeGrafter"/>
</dbReference>
<protein>
    <submittedName>
        <fullName evidence="3">Oxygen-independent coproporphyrinogen-3 oxidase</fullName>
    </submittedName>
</protein>
<dbReference type="EMBL" id="FNYE01000044">
    <property type="protein sequence ID" value="SEK09492.1"/>
    <property type="molecule type" value="Genomic_DNA"/>
</dbReference>
<evidence type="ECO:0000313" key="4">
    <source>
        <dbReference type="Proteomes" id="UP000198866"/>
    </source>
</evidence>
<keyword evidence="4" id="KW-1185">Reference proteome</keyword>
<gene>
    <name evidence="3" type="ORF">SAMN05192539_104450</name>
</gene>
<dbReference type="GO" id="GO:0051539">
    <property type="term" value="F:4 iron, 4 sulfur cluster binding"/>
    <property type="evidence" value="ECO:0007669"/>
    <property type="project" value="TreeGrafter"/>
</dbReference>
<dbReference type="AlphaFoldDB" id="A0A1H7EBP0"/>
<keyword evidence="1" id="KW-0963">Cytoplasm</keyword>
<proteinExistence type="predicted"/>
<dbReference type="SUPFAM" id="SSF102114">
    <property type="entry name" value="Radical SAM enzymes"/>
    <property type="match status" value="1"/>
</dbReference>
<accession>A0A1H7EBP0</accession>
<dbReference type="SFLD" id="SFLDG01065">
    <property type="entry name" value="anaerobic_coproporphyrinogen-I"/>
    <property type="match status" value="1"/>
</dbReference>
<dbReference type="CDD" id="cd01335">
    <property type="entry name" value="Radical_SAM"/>
    <property type="match status" value="1"/>
</dbReference>
<dbReference type="STRING" id="667676.SAMN05192539_104450"/>
<feature type="domain" description="Radical SAM core" evidence="2">
    <location>
        <begin position="44"/>
        <end position="281"/>
    </location>
</feature>
<sequence>MQQIADSIRRSIRSNHLKSYVYSYPSKRSYKHLHNIGITEVWHTGDRGPVSIYIHIPFCRYRCSYCTLFLTTQHTEDIIQNYVDKICDQITFYAKYTGTKTVVSVYFGGGTPTILNEKQFGQIFSSIQDGFLNIASSAELCVEGSPDSMSEELLEFLKSQGVNRISMGIQTMDSAELKASGRPYPVSTTISAVENIRKRFENFNLDLIYGISGQTYESWGNSLRHIISSGPLTISLYPAVSRPLTAIHKQQRLHPERYLDDENKYAIYDSNVELMQMNGYRQESFTRFTRLPENTSAYAQETSDFLGVPMIGIGAGARSHNGKYHYSFDYAVDLKEVGKAIEDYLNLEITEYSMVRYGIVLDAYEERLRYFILSLTLNQLSGTYYSSLFGRNLYSDFLEVIDALEAEGCIEPPSNDKIRLTKKGYKYSNLVAHHLFSNHVKTLEERYVPR</sequence>
<organism evidence="3 4">
    <name type="scientific">Paraburkholderia diazotrophica</name>
    <dbReference type="NCBI Taxonomy" id="667676"/>
    <lineage>
        <taxon>Bacteria</taxon>
        <taxon>Pseudomonadati</taxon>
        <taxon>Pseudomonadota</taxon>
        <taxon>Betaproteobacteria</taxon>
        <taxon>Burkholderiales</taxon>
        <taxon>Burkholderiaceae</taxon>
        <taxon>Paraburkholderia</taxon>
    </lineage>
</organism>
<evidence type="ECO:0000313" key="3">
    <source>
        <dbReference type="EMBL" id="SEK09492.1"/>
    </source>
</evidence>
<evidence type="ECO:0000259" key="2">
    <source>
        <dbReference type="PROSITE" id="PS51918"/>
    </source>
</evidence>
<dbReference type="GO" id="GO:0005737">
    <property type="term" value="C:cytoplasm"/>
    <property type="evidence" value="ECO:0007669"/>
    <property type="project" value="TreeGrafter"/>
</dbReference>
<dbReference type="OrthoDB" id="9808022at2"/>
<dbReference type="InterPro" id="IPR023404">
    <property type="entry name" value="rSAM_horseshoe"/>
</dbReference>